<evidence type="ECO:0000256" key="15">
    <source>
        <dbReference type="ARBA" id="ARBA00047174"/>
    </source>
</evidence>
<protein>
    <recommendedName>
        <fullName evidence="15">lytic cellulose monooxygenase (C4-dehydrogenating)</fullName>
        <ecNumber evidence="15">1.14.99.56</ecNumber>
    </recommendedName>
</protein>
<proteinExistence type="inferred from homology"/>
<feature type="region of interest" description="Disordered" evidence="16">
    <location>
        <begin position="245"/>
        <end position="323"/>
    </location>
</feature>
<evidence type="ECO:0000256" key="6">
    <source>
        <dbReference type="ARBA" id="ARBA00023001"/>
    </source>
</evidence>
<dbReference type="InterPro" id="IPR049892">
    <property type="entry name" value="AA9"/>
</dbReference>
<evidence type="ECO:0000256" key="4">
    <source>
        <dbReference type="ARBA" id="ARBA00022723"/>
    </source>
</evidence>
<evidence type="ECO:0000256" key="10">
    <source>
        <dbReference type="ARBA" id="ARBA00023157"/>
    </source>
</evidence>
<keyword evidence="12" id="KW-0624">Polysaccharide degradation</keyword>
<comment type="catalytic activity">
    <reaction evidence="14">
        <text>[(1-&gt;4)-beta-D-glucosyl]n+m + reduced acceptor + O2 = 4-dehydro-beta-D-glucosyl-[(1-&gt;4)-beta-D-glucosyl]n-1 + [(1-&gt;4)-beta-D-glucosyl]m + acceptor + H2O.</text>
        <dbReference type="EC" id="1.14.99.56"/>
    </reaction>
</comment>
<keyword evidence="4" id="KW-0479">Metal-binding</keyword>
<evidence type="ECO:0000256" key="9">
    <source>
        <dbReference type="ARBA" id="ARBA00023033"/>
    </source>
</evidence>
<feature type="compositionally biased region" description="Low complexity" evidence="16">
    <location>
        <begin position="245"/>
        <end position="288"/>
    </location>
</feature>
<dbReference type="GO" id="GO:0004497">
    <property type="term" value="F:monooxygenase activity"/>
    <property type="evidence" value="ECO:0007669"/>
    <property type="project" value="UniProtKB-KW"/>
</dbReference>
<comment type="caution">
    <text evidence="19">The sequence shown here is derived from an EMBL/GenBank/DDBJ whole genome shotgun (WGS) entry which is preliminary data.</text>
</comment>
<keyword evidence="11" id="KW-0119">Carbohydrate metabolism</keyword>
<dbReference type="AlphaFoldDB" id="A0A4S4N1D0"/>
<organism evidence="19 20">
    <name type="scientific">Antrodiella citrinella</name>
    <dbReference type="NCBI Taxonomy" id="2447956"/>
    <lineage>
        <taxon>Eukaryota</taxon>
        <taxon>Fungi</taxon>
        <taxon>Dikarya</taxon>
        <taxon>Basidiomycota</taxon>
        <taxon>Agaricomycotina</taxon>
        <taxon>Agaricomycetes</taxon>
        <taxon>Polyporales</taxon>
        <taxon>Steccherinaceae</taxon>
        <taxon>Antrodiella</taxon>
    </lineage>
</organism>
<sequence>MIAAFLPLLAILLSAADSVNAHGYVQNVTASGQTYPGWLPFSDPYLASPPVTVVRHVPSDGPILDETSNNLACNVDGTQGTGKVAIITAGSPITFNWTVWPADHLGPVSTYMASCNGDCSKLDLNATKVQWFKIDAAGYDSSKKQWASTVLINNGNSWTSTIPASLTDGQYLVRNEMYYCSSRRRAPQYYPSCTQVQVTGGGNANPTGSDLVSIPGIYNDVTFPDIWLDSFNSFTIPGPPLFSSKPPANAGPSPSASSAAPASSSVPSSSVISTPAPSSSSIASSPVTAPTPPSPTSSGRCRTNSRRSEKLARRHVGFSKRHH</sequence>
<reference evidence="19 20" key="1">
    <citation type="submission" date="2019-02" db="EMBL/GenBank/DDBJ databases">
        <title>Genome sequencing of the rare red list fungi Antrodiella citrinella (Flaviporus citrinellus).</title>
        <authorList>
            <person name="Buettner E."/>
            <person name="Kellner H."/>
        </authorList>
    </citation>
    <scope>NUCLEOTIDE SEQUENCE [LARGE SCALE GENOMIC DNA]</scope>
    <source>
        <strain evidence="19 20">DSM 108506</strain>
    </source>
</reference>
<evidence type="ECO:0000256" key="11">
    <source>
        <dbReference type="ARBA" id="ARBA00023277"/>
    </source>
</evidence>
<dbReference type="CDD" id="cd21175">
    <property type="entry name" value="LPMO_AA9"/>
    <property type="match status" value="1"/>
</dbReference>
<feature type="chain" id="PRO_5020574588" description="lytic cellulose monooxygenase (C4-dehydrogenating)" evidence="17">
    <location>
        <begin position="22"/>
        <end position="323"/>
    </location>
</feature>
<evidence type="ECO:0000256" key="1">
    <source>
        <dbReference type="ARBA" id="ARBA00001973"/>
    </source>
</evidence>
<dbReference type="Pfam" id="PF03443">
    <property type="entry name" value="AA9"/>
    <property type="match status" value="1"/>
</dbReference>
<evidence type="ECO:0000256" key="12">
    <source>
        <dbReference type="ARBA" id="ARBA00023326"/>
    </source>
</evidence>
<keyword evidence="9" id="KW-0503">Monooxygenase</keyword>
<evidence type="ECO:0000313" key="19">
    <source>
        <dbReference type="EMBL" id="THH31807.1"/>
    </source>
</evidence>
<dbReference type="GO" id="GO:0005576">
    <property type="term" value="C:extracellular region"/>
    <property type="evidence" value="ECO:0007669"/>
    <property type="project" value="UniProtKB-SubCell"/>
</dbReference>
<evidence type="ECO:0000256" key="16">
    <source>
        <dbReference type="SAM" id="MobiDB-lite"/>
    </source>
</evidence>
<dbReference type="OrthoDB" id="4849160at2759"/>
<dbReference type="PANTHER" id="PTHR33353">
    <property type="entry name" value="PUTATIVE (AFU_ORTHOLOGUE AFUA_1G12560)-RELATED"/>
    <property type="match status" value="1"/>
</dbReference>
<name>A0A4S4N1D0_9APHY</name>
<keyword evidence="8" id="KW-0186">Copper</keyword>
<evidence type="ECO:0000256" key="3">
    <source>
        <dbReference type="ARBA" id="ARBA00022525"/>
    </source>
</evidence>
<feature type="domain" description="Auxiliary Activity family 9 catalytic" evidence="18">
    <location>
        <begin position="22"/>
        <end position="227"/>
    </location>
</feature>
<dbReference type="InterPro" id="IPR005103">
    <property type="entry name" value="AA9_LPMO"/>
</dbReference>
<dbReference type="PANTHER" id="PTHR33353:SF10">
    <property type="entry name" value="ENDO-BETA-1,4-GLUCANASE D"/>
    <property type="match status" value="1"/>
</dbReference>
<keyword evidence="5 17" id="KW-0732">Signal</keyword>
<feature type="compositionally biased region" description="Basic residues" evidence="16">
    <location>
        <begin position="312"/>
        <end position="323"/>
    </location>
</feature>
<evidence type="ECO:0000256" key="2">
    <source>
        <dbReference type="ARBA" id="ARBA00004613"/>
    </source>
</evidence>
<dbReference type="GO" id="GO:0046872">
    <property type="term" value="F:metal ion binding"/>
    <property type="evidence" value="ECO:0007669"/>
    <property type="project" value="UniProtKB-KW"/>
</dbReference>
<evidence type="ECO:0000256" key="7">
    <source>
        <dbReference type="ARBA" id="ARBA00023002"/>
    </source>
</evidence>
<dbReference type="EMBL" id="SGPM01000037">
    <property type="protein sequence ID" value="THH31807.1"/>
    <property type="molecule type" value="Genomic_DNA"/>
</dbReference>
<keyword evidence="7" id="KW-0560">Oxidoreductase</keyword>
<keyword evidence="6" id="KW-0136">Cellulose degradation</keyword>
<evidence type="ECO:0000313" key="20">
    <source>
        <dbReference type="Proteomes" id="UP000308730"/>
    </source>
</evidence>
<keyword evidence="10" id="KW-1015">Disulfide bond</keyword>
<dbReference type="EC" id="1.14.99.56" evidence="15"/>
<comment type="similarity">
    <text evidence="13">Belongs to the polysaccharide monooxygenase AA9 family.</text>
</comment>
<accession>A0A4S4N1D0</accession>
<comment type="cofactor">
    <cofactor evidence="1">
        <name>Cu(2+)</name>
        <dbReference type="ChEBI" id="CHEBI:29036"/>
    </cofactor>
</comment>
<dbReference type="Proteomes" id="UP000308730">
    <property type="component" value="Unassembled WGS sequence"/>
</dbReference>
<comment type="subcellular location">
    <subcellularLocation>
        <location evidence="2">Secreted</location>
    </subcellularLocation>
</comment>
<gene>
    <name evidence="19" type="ORF">EUX98_g2390</name>
</gene>
<evidence type="ECO:0000256" key="5">
    <source>
        <dbReference type="ARBA" id="ARBA00022729"/>
    </source>
</evidence>
<evidence type="ECO:0000259" key="18">
    <source>
        <dbReference type="Pfam" id="PF03443"/>
    </source>
</evidence>
<keyword evidence="20" id="KW-1185">Reference proteome</keyword>
<evidence type="ECO:0000256" key="14">
    <source>
        <dbReference type="ARBA" id="ARBA00045077"/>
    </source>
</evidence>
<evidence type="ECO:0000256" key="13">
    <source>
        <dbReference type="ARBA" id="ARBA00044502"/>
    </source>
</evidence>
<dbReference type="Gene3D" id="2.70.50.70">
    <property type="match status" value="1"/>
</dbReference>
<keyword evidence="3" id="KW-0964">Secreted</keyword>
<feature type="signal peptide" evidence="17">
    <location>
        <begin position="1"/>
        <end position="21"/>
    </location>
</feature>
<evidence type="ECO:0000256" key="8">
    <source>
        <dbReference type="ARBA" id="ARBA00023008"/>
    </source>
</evidence>
<dbReference type="GO" id="GO:0030245">
    <property type="term" value="P:cellulose catabolic process"/>
    <property type="evidence" value="ECO:0007669"/>
    <property type="project" value="UniProtKB-KW"/>
</dbReference>
<evidence type="ECO:0000256" key="17">
    <source>
        <dbReference type="SAM" id="SignalP"/>
    </source>
</evidence>